<sequence>MVGYTLHNRFNTVIIGSSRALGNPITLYDCPRLLMGYDIPVPTPAAPRLAAAAAESAASARGAADAVAPVTVELVFKAAGKAGAGAPVKAAQAPAGSPVQPRRRGAAPARHA</sequence>
<feature type="region of interest" description="Disordered" evidence="1">
    <location>
        <begin position="87"/>
        <end position="112"/>
    </location>
</feature>
<dbReference type="KEGG" id="mng:MNEG_13007"/>
<name>A0A0D2LTH7_9CHLO</name>
<evidence type="ECO:0000313" key="3">
    <source>
        <dbReference type="Proteomes" id="UP000054498"/>
    </source>
</evidence>
<proteinExistence type="predicted"/>
<dbReference type="EMBL" id="KK103786">
    <property type="protein sequence ID" value="KIY94954.1"/>
    <property type="molecule type" value="Genomic_DNA"/>
</dbReference>
<evidence type="ECO:0000313" key="2">
    <source>
        <dbReference type="EMBL" id="KIY94954.1"/>
    </source>
</evidence>
<dbReference type="Proteomes" id="UP000054498">
    <property type="component" value="Unassembled WGS sequence"/>
</dbReference>
<gene>
    <name evidence="2" type="ORF">MNEG_13007</name>
</gene>
<accession>A0A0D2LTH7</accession>
<protein>
    <submittedName>
        <fullName evidence="2">Uncharacterized protein</fullName>
    </submittedName>
</protein>
<keyword evidence="3" id="KW-1185">Reference proteome</keyword>
<dbReference type="GeneID" id="25730426"/>
<organism evidence="2 3">
    <name type="scientific">Monoraphidium neglectum</name>
    <dbReference type="NCBI Taxonomy" id="145388"/>
    <lineage>
        <taxon>Eukaryota</taxon>
        <taxon>Viridiplantae</taxon>
        <taxon>Chlorophyta</taxon>
        <taxon>core chlorophytes</taxon>
        <taxon>Chlorophyceae</taxon>
        <taxon>CS clade</taxon>
        <taxon>Sphaeropleales</taxon>
        <taxon>Selenastraceae</taxon>
        <taxon>Monoraphidium</taxon>
    </lineage>
</organism>
<feature type="compositionally biased region" description="Low complexity" evidence="1">
    <location>
        <begin position="87"/>
        <end position="96"/>
    </location>
</feature>
<evidence type="ECO:0000256" key="1">
    <source>
        <dbReference type="SAM" id="MobiDB-lite"/>
    </source>
</evidence>
<dbReference type="AlphaFoldDB" id="A0A0D2LTH7"/>
<dbReference type="RefSeq" id="XP_013893974.1">
    <property type="nucleotide sequence ID" value="XM_014038520.1"/>
</dbReference>
<feature type="compositionally biased region" description="Basic residues" evidence="1">
    <location>
        <begin position="101"/>
        <end position="112"/>
    </location>
</feature>
<reference evidence="2 3" key="1">
    <citation type="journal article" date="2013" name="BMC Genomics">
        <title>Reconstruction of the lipid metabolism for the microalga Monoraphidium neglectum from its genome sequence reveals characteristics suitable for biofuel production.</title>
        <authorList>
            <person name="Bogen C."/>
            <person name="Al-Dilaimi A."/>
            <person name="Albersmeier A."/>
            <person name="Wichmann J."/>
            <person name="Grundmann M."/>
            <person name="Rupp O."/>
            <person name="Lauersen K.J."/>
            <person name="Blifernez-Klassen O."/>
            <person name="Kalinowski J."/>
            <person name="Goesmann A."/>
            <person name="Mussgnug J.H."/>
            <person name="Kruse O."/>
        </authorList>
    </citation>
    <scope>NUCLEOTIDE SEQUENCE [LARGE SCALE GENOMIC DNA]</scope>
    <source>
        <strain evidence="2 3">SAG 48.87</strain>
    </source>
</reference>